<accession>A0A6N3DXF9</accession>
<evidence type="ECO:0000313" key="3">
    <source>
        <dbReference type="Proteomes" id="UP001299409"/>
    </source>
</evidence>
<dbReference type="EMBL" id="JAJBMB010000004">
    <property type="protein sequence ID" value="MCB5445593.1"/>
    <property type="molecule type" value="Genomic_DNA"/>
</dbReference>
<sequence>MKRLCTNCKGENKYIISETSSSYVYCEDCGNMKEIALKQDIFDSILKSMDTYFKHTKVKSIYDLKVNVKLKDGFLVEEINGNILKKKPCPFTLSKKDEYFFKNTVDYLIEDDLHISSSEIELHIEFIN</sequence>
<organism evidence="2">
    <name type="scientific">Intestinibacter bartlettii</name>
    <dbReference type="NCBI Taxonomy" id="261299"/>
    <lineage>
        <taxon>Bacteria</taxon>
        <taxon>Bacillati</taxon>
        <taxon>Bacillota</taxon>
        <taxon>Clostridia</taxon>
        <taxon>Peptostreptococcales</taxon>
        <taxon>Peptostreptococcaceae</taxon>
        <taxon>Intestinibacter</taxon>
    </lineage>
</organism>
<dbReference type="AlphaFoldDB" id="A0A6N3DXF9"/>
<name>A0A6N3DXF9_9FIRM</name>
<reference evidence="1 3" key="2">
    <citation type="submission" date="2021-10" db="EMBL/GenBank/DDBJ databases">
        <title>Collection of gut derived symbiotic bacterial strains cultured from healthy donors.</title>
        <authorList>
            <person name="Lin H."/>
            <person name="Littmann E."/>
            <person name="Claire K."/>
            <person name="Pamer E."/>
        </authorList>
    </citation>
    <scope>NUCLEOTIDE SEQUENCE [LARGE SCALE GENOMIC DNA]</scope>
    <source>
        <strain evidence="1 3">MSK.17.68</strain>
    </source>
</reference>
<dbReference type="Proteomes" id="UP001299409">
    <property type="component" value="Unassembled WGS sequence"/>
</dbReference>
<dbReference type="EMBL" id="CACRUE010000033">
    <property type="protein sequence ID" value="VYU32058.1"/>
    <property type="molecule type" value="Genomic_DNA"/>
</dbReference>
<protein>
    <submittedName>
        <fullName evidence="2">Uncharacterized protein</fullName>
    </submittedName>
</protein>
<reference evidence="2" key="1">
    <citation type="submission" date="2019-11" db="EMBL/GenBank/DDBJ databases">
        <authorList>
            <person name="Feng L."/>
        </authorList>
    </citation>
    <scope>NUCLEOTIDE SEQUENCE</scope>
    <source>
        <strain evidence="2">IbartlettiiLFYP30</strain>
    </source>
</reference>
<dbReference type="RefSeq" id="WP_156531043.1">
    <property type="nucleotide sequence ID" value="NZ_BAABXU010000001.1"/>
</dbReference>
<evidence type="ECO:0000313" key="2">
    <source>
        <dbReference type="EMBL" id="VYU32058.1"/>
    </source>
</evidence>
<evidence type="ECO:0000313" key="1">
    <source>
        <dbReference type="EMBL" id="MCB5445593.1"/>
    </source>
</evidence>
<proteinExistence type="predicted"/>
<gene>
    <name evidence="2" type="ORF">IBLFYP30_02349</name>
    <name evidence="1" type="ORF">LIP50_05170</name>
</gene>
<keyword evidence="3" id="KW-1185">Reference proteome</keyword>